<feature type="transmembrane region" description="Helical" evidence="8">
    <location>
        <begin position="507"/>
        <end position="526"/>
    </location>
</feature>
<dbReference type="EMBL" id="JALLAZ020001513">
    <property type="protein sequence ID" value="KAL3773696.1"/>
    <property type="molecule type" value="Genomic_DNA"/>
</dbReference>
<proteinExistence type="inferred from homology"/>
<feature type="compositionally biased region" description="Acidic residues" evidence="7">
    <location>
        <begin position="26"/>
        <end position="35"/>
    </location>
</feature>
<feature type="transmembrane region" description="Helical" evidence="8">
    <location>
        <begin position="462"/>
        <end position="486"/>
    </location>
</feature>
<feature type="transmembrane region" description="Helical" evidence="8">
    <location>
        <begin position="656"/>
        <end position="681"/>
    </location>
</feature>
<dbReference type="PANTHER" id="PTHR13018:SF5">
    <property type="entry name" value="RE44586P"/>
    <property type="match status" value="1"/>
</dbReference>
<feature type="domain" description="CSC1/OSCA1-like N-terminal transmembrane" evidence="10">
    <location>
        <begin position="49"/>
        <end position="145"/>
    </location>
</feature>
<evidence type="ECO:0000259" key="11">
    <source>
        <dbReference type="Pfam" id="PF14703"/>
    </source>
</evidence>
<feature type="transmembrane region" description="Helical" evidence="8">
    <location>
        <begin position="602"/>
        <end position="635"/>
    </location>
</feature>
<dbReference type="Proteomes" id="UP001530315">
    <property type="component" value="Unassembled WGS sequence"/>
</dbReference>
<feature type="region of interest" description="Disordered" evidence="7">
    <location>
        <begin position="20"/>
        <end position="43"/>
    </location>
</feature>
<organism evidence="12 13">
    <name type="scientific">Stephanodiscus triporus</name>
    <dbReference type="NCBI Taxonomy" id="2934178"/>
    <lineage>
        <taxon>Eukaryota</taxon>
        <taxon>Sar</taxon>
        <taxon>Stramenopiles</taxon>
        <taxon>Ochrophyta</taxon>
        <taxon>Bacillariophyta</taxon>
        <taxon>Coscinodiscophyceae</taxon>
        <taxon>Thalassiosirophycidae</taxon>
        <taxon>Stephanodiscales</taxon>
        <taxon>Stephanodiscaceae</taxon>
        <taxon>Stephanodiscus</taxon>
    </lineage>
</organism>
<dbReference type="AlphaFoldDB" id="A0ABD3NF47"/>
<comment type="subcellular location">
    <subcellularLocation>
        <location evidence="1">Membrane</location>
        <topology evidence="1">Multi-pass membrane protein</topology>
    </subcellularLocation>
</comment>
<feature type="transmembrane region" description="Helical" evidence="8">
    <location>
        <begin position="687"/>
        <end position="703"/>
    </location>
</feature>
<evidence type="ECO:0000256" key="5">
    <source>
        <dbReference type="ARBA" id="ARBA00022989"/>
    </source>
</evidence>
<gene>
    <name evidence="12" type="ORF">ACHAW5_008238</name>
</gene>
<keyword evidence="6 8" id="KW-0472">Membrane</keyword>
<evidence type="ECO:0000256" key="6">
    <source>
        <dbReference type="ARBA" id="ARBA00023136"/>
    </source>
</evidence>
<reference evidence="12 13" key="1">
    <citation type="submission" date="2024-10" db="EMBL/GenBank/DDBJ databases">
        <title>Updated reference genomes for cyclostephanoid diatoms.</title>
        <authorList>
            <person name="Roberts W.R."/>
            <person name="Alverson A.J."/>
        </authorList>
    </citation>
    <scope>NUCLEOTIDE SEQUENCE [LARGE SCALE GENOMIC DNA]</scope>
    <source>
        <strain evidence="12 13">AJA276-08</strain>
    </source>
</reference>
<dbReference type="GO" id="GO:0016020">
    <property type="term" value="C:membrane"/>
    <property type="evidence" value="ECO:0007669"/>
    <property type="project" value="UniProtKB-SubCell"/>
</dbReference>
<dbReference type="Pfam" id="PF02714">
    <property type="entry name" value="RSN1_7TM"/>
    <property type="match status" value="1"/>
</dbReference>
<evidence type="ECO:0000256" key="1">
    <source>
        <dbReference type="ARBA" id="ARBA00004141"/>
    </source>
</evidence>
<dbReference type="PANTHER" id="PTHR13018">
    <property type="entry name" value="PROBABLE MEMBRANE PROTEIN DUF221-RELATED"/>
    <property type="match status" value="1"/>
</dbReference>
<comment type="caution">
    <text evidence="12">The sequence shown here is derived from an EMBL/GenBank/DDBJ whole genome shotgun (WGS) entry which is preliminary data.</text>
</comment>
<keyword evidence="5 8" id="KW-1133">Transmembrane helix</keyword>
<evidence type="ECO:0000259" key="10">
    <source>
        <dbReference type="Pfam" id="PF13967"/>
    </source>
</evidence>
<evidence type="ECO:0000256" key="4">
    <source>
        <dbReference type="ARBA" id="ARBA00022692"/>
    </source>
</evidence>
<keyword evidence="3" id="KW-0813">Transport</keyword>
<dbReference type="InterPro" id="IPR003864">
    <property type="entry name" value="CSC1/OSCA1-like_7TM"/>
</dbReference>
<evidence type="ECO:0000256" key="3">
    <source>
        <dbReference type="ARBA" id="ARBA00022448"/>
    </source>
</evidence>
<evidence type="ECO:0000256" key="2">
    <source>
        <dbReference type="ARBA" id="ARBA00007779"/>
    </source>
</evidence>
<evidence type="ECO:0000313" key="13">
    <source>
        <dbReference type="Proteomes" id="UP001530315"/>
    </source>
</evidence>
<evidence type="ECO:0000313" key="12">
    <source>
        <dbReference type="EMBL" id="KAL3773696.1"/>
    </source>
</evidence>
<feature type="transmembrane region" description="Helical" evidence="8">
    <location>
        <begin position="422"/>
        <end position="442"/>
    </location>
</feature>
<name>A0ABD3NF47_9STRA</name>
<evidence type="ECO:0000256" key="7">
    <source>
        <dbReference type="SAM" id="MobiDB-lite"/>
    </source>
</evidence>
<keyword evidence="13" id="KW-1185">Reference proteome</keyword>
<accession>A0ABD3NF47</accession>
<dbReference type="InterPro" id="IPR032880">
    <property type="entry name" value="CSC1/OSCA1-like_N"/>
</dbReference>
<evidence type="ECO:0000256" key="8">
    <source>
        <dbReference type="SAM" id="Phobius"/>
    </source>
</evidence>
<feature type="transmembrane region" description="Helical" evidence="8">
    <location>
        <begin position="69"/>
        <end position="89"/>
    </location>
</feature>
<dbReference type="Pfam" id="PF13967">
    <property type="entry name" value="RSN1_TM"/>
    <property type="match status" value="1"/>
</dbReference>
<feature type="domain" description="CSC1/OSCA1-like cytosolic" evidence="11">
    <location>
        <begin position="197"/>
        <end position="305"/>
    </location>
</feature>
<dbReference type="Pfam" id="PF14703">
    <property type="entry name" value="PHM7_cyt"/>
    <property type="match status" value="1"/>
</dbReference>
<keyword evidence="4 8" id="KW-0812">Transmembrane</keyword>
<feature type="transmembrane region" description="Helical" evidence="8">
    <location>
        <begin position="124"/>
        <end position="144"/>
    </location>
</feature>
<protein>
    <submittedName>
        <fullName evidence="12">Uncharacterized protein</fullName>
    </submittedName>
</protein>
<feature type="domain" description="CSC1/OSCA1-like 7TM region" evidence="9">
    <location>
        <begin position="416"/>
        <end position="679"/>
    </location>
</feature>
<dbReference type="InterPro" id="IPR045122">
    <property type="entry name" value="Csc1-like"/>
</dbReference>
<dbReference type="InterPro" id="IPR027815">
    <property type="entry name" value="CSC1/OSCA1-like_cyt"/>
</dbReference>
<comment type="similarity">
    <text evidence="2">Belongs to the CSC1 (TC 1.A.17) family.</text>
</comment>
<evidence type="ECO:0000259" key="9">
    <source>
        <dbReference type="Pfam" id="PF02714"/>
    </source>
</evidence>
<sequence>MLPAFSRLCRYAIARMSPTGHRHDGDDDDDDDDYDLGMTTPGKDLSEGEKELLRCAGLDTYLLIRFARFGFDATFYPFLGALVFVLPVYDVMMSDDQYQSSIPNDVVPGYLSLTINRIPDGSKAIVWIVLLTICLYLFIMRRLWIEWEVFIKLRHEFLARGDTYFFKRPTYLRKYQNTCIVESYFTAVFCIVVAIESHRSDKNLKDVFESLFPGEIEHAEMLIDTSKLEGILQKRRALIEKYENNDAKYQYERWLRKKRESGQEPARPMIKIGGIFSGKKQDALEYYNSKIIELEELADREYNAIVETRMKCHKNSLVKPSGHGGDVSESINFPTNRLNRLYILLVPSNVRKAFGEEADFFHGTGVVTFNSIAGKQSAVQCNLSGKPYWLITEDAPDPRDLFWSNVGVDLVTMERRKIFVQAILLLGIIGWSYFVDFIHKIINKSVASIQIEIEGSSLKEVLPVWTVTLILIWLPNIFYTLAIKVIRFKTHTEVDNFVLIWNTSYRLANIYVSFFTSVDQALSFFLECPEEFLKYLANGILGQAPYFMNLMILATGQETMLQLLQWRSLIKHAVFRPLINLNAKSRRFHDWLNTAPAFEEAFIFVLSYGFIIAMIFGFMVPILLGVCAIFFWTAAKVHTHNALFVYCQRFEGGGKIFYYWNRVVFIVLYSAIIIFSSILALKDFPKLAIGFFVTMMMLTYSVSKSIESRFVIHSHHLPISIARIHDEEEVALLEDSQMQRDGGENFLYRHPILKHENWNSRDTWNFR</sequence>